<accession>A0A9P6C925</accession>
<dbReference type="OrthoDB" id="3041984at2759"/>
<dbReference type="AlphaFoldDB" id="A0A9P6C925"/>
<proteinExistence type="predicted"/>
<keyword evidence="1" id="KW-1133">Transmembrane helix</keyword>
<comment type="caution">
    <text evidence="2">The sequence shown here is derived from an EMBL/GenBank/DDBJ whole genome shotgun (WGS) entry which is preliminary data.</text>
</comment>
<protein>
    <submittedName>
        <fullName evidence="2">Uncharacterized protein</fullName>
    </submittedName>
</protein>
<keyword evidence="1" id="KW-0472">Membrane</keyword>
<keyword evidence="1" id="KW-0812">Transmembrane</keyword>
<feature type="transmembrane region" description="Helical" evidence="1">
    <location>
        <begin position="6"/>
        <end position="28"/>
    </location>
</feature>
<dbReference type="Proteomes" id="UP000807353">
    <property type="component" value="Unassembled WGS sequence"/>
</dbReference>
<dbReference type="EMBL" id="MU150410">
    <property type="protein sequence ID" value="KAF9456667.1"/>
    <property type="molecule type" value="Genomic_DNA"/>
</dbReference>
<evidence type="ECO:0000313" key="2">
    <source>
        <dbReference type="EMBL" id="KAF9456667.1"/>
    </source>
</evidence>
<name>A0A9P6C925_9AGAR</name>
<feature type="transmembrane region" description="Helical" evidence="1">
    <location>
        <begin position="73"/>
        <end position="92"/>
    </location>
</feature>
<keyword evidence="3" id="KW-1185">Reference proteome</keyword>
<evidence type="ECO:0000313" key="3">
    <source>
        <dbReference type="Proteomes" id="UP000807353"/>
    </source>
</evidence>
<gene>
    <name evidence="2" type="ORF">BDZ94DRAFT_1275107</name>
</gene>
<sequence length="106" mass="11728">MIPTLPLIHQFSALTQSGILASLLLISYLNTRARYLVLTLLSLYLGAKIVPPICKWGLVLFKWIAMLGFYGTYFQIGLGFVVTGFGGVLVFFENAAKELEKGRTGR</sequence>
<organism evidence="2 3">
    <name type="scientific">Collybia nuda</name>
    <dbReference type="NCBI Taxonomy" id="64659"/>
    <lineage>
        <taxon>Eukaryota</taxon>
        <taxon>Fungi</taxon>
        <taxon>Dikarya</taxon>
        <taxon>Basidiomycota</taxon>
        <taxon>Agaricomycotina</taxon>
        <taxon>Agaricomycetes</taxon>
        <taxon>Agaricomycetidae</taxon>
        <taxon>Agaricales</taxon>
        <taxon>Tricholomatineae</taxon>
        <taxon>Clitocybaceae</taxon>
        <taxon>Collybia</taxon>
    </lineage>
</organism>
<reference evidence="2" key="1">
    <citation type="submission" date="2020-11" db="EMBL/GenBank/DDBJ databases">
        <authorList>
            <consortium name="DOE Joint Genome Institute"/>
            <person name="Ahrendt S."/>
            <person name="Riley R."/>
            <person name="Andreopoulos W."/>
            <person name="Labutti K."/>
            <person name="Pangilinan J."/>
            <person name="Ruiz-Duenas F.J."/>
            <person name="Barrasa J.M."/>
            <person name="Sanchez-Garcia M."/>
            <person name="Camarero S."/>
            <person name="Miyauchi S."/>
            <person name="Serrano A."/>
            <person name="Linde D."/>
            <person name="Babiker R."/>
            <person name="Drula E."/>
            <person name="Ayuso-Fernandez I."/>
            <person name="Pacheco R."/>
            <person name="Padilla G."/>
            <person name="Ferreira P."/>
            <person name="Barriuso J."/>
            <person name="Kellner H."/>
            <person name="Castanera R."/>
            <person name="Alfaro M."/>
            <person name="Ramirez L."/>
            <person name="Pisabarro A.G."/>
            <person name="Kuo A."/>
            <person name="Tritt A."/>
            <person name="Lipzen A."/>
            <person name="He G."/>
            <person name="Yan M."/>
            <person name="Ng V."/>
            <person name="Cullen D."/>
            <person name="Martin F."/>
            <person name="Rosso M.-N."/>
            <person name="Henrissat B."/>
            <person name="Hibbett D."/>
            <person name="Martinez A.T."/>
            <person name="Grigoriev I.V."/>
        </authorList>
    </citation>
    <scope>NUCLEOTIDE SEQUENCE</scope>
    <source>
        <strain evidence="2">CBS 247.69</strain>
    </source>
</reference>
<evidence type="ECO:0000256" key="1">
    <source>
        <dbReference type="SAM" id="Phobius"/>
    </source>
</evidence>
<feature type="transmembrane region" description="Helical" evidence="1">
    <location>
        <begin position="35"/>
        <end position="53"/>
    </location>
</feature>